<evidence type="ECO:0000256" key="8">
    <source>
        <dbReference type="ARBA" id="ARBA00023315"/>
    </source>
</evidence>
<evidence type="ECO:0000256" key="6">
    <source>
        <dbReference type="ARBA" id="ARBA00022723"/>
    </source>
</evidence>
<dbReference type="AlphaFoldDB" id="A0A1M6KAJ4"/>
<dbReference type="InterPro" id="IPR008300">
    <property type="entry name" value="PTAC"/>
</dbReference>
<dbReference type="STRING" id="1120989.SAMN02745227_00050"/>
<comment type="function">
    <text evidence="10">Involved in 1,2-propanediol (1,2-PD) degradation by catalyzing the conversion of propanoyl-CoA to propanoyl-phosphate.</text>
</comment>
<gene>
    <name evidence="11" type="ORF">SAMN02745227_00050</name>
</gene>
<keyword evidence="5 10" id="KW-0808">Transferase</keyword>
<evidence type="ECO:0000313" key="12">
    <source>
        <dbReference type="Proteomes" id="UP000243547"/>
    </source>
</evidence>
<dbReference type="Proteomes" id="UP000243547">
    <property type="component" value="Unassembled WGS sequence"/>
</dbReference>
<dbReference type="GO" id="GO:0046872">
    <property type="term" value="F:metal ion binding"/>
    <property type="evidence" value="ECO:0007669"/>
    <property type="project" value="UniProtKB-KW"/>
</dbReference>
<comment type="cofactor">
    <cofactor evidence="1">
        <name>Zn(2+)</name>
        <dbReference type="ChEBI" id="CHEBI:29105"/>
    </cofactor>
</comment>
<organism evidence="11 12">
    <name type="scientific">Anaerobranca californiensis DSM 14826</name>
    <dbReference type="NCBI Taxonomy" id="1120989"/>
    <lineage>
        <taxon>Bacteria</taxon>
        <taxon>Bacillati</taxon>
        <taxon>Bacillota</taxon>
        <taxon>Clostridia</taxon>
        <taxon>Eubacteriales</taxon>
        <taxon>Proteinivoracaceae</taxon>
        <taxon>Anaerobranca</taxon>
    </lineage>
</organism>
<evidence type="ECO:0000256" key="1">
    <source>
        <dbReference type="ARBA" id="ARBA00001947"/>
    </source>
</evidence>
<keyword evidence="8 10" id="KW-0012">Acyltransferase</keyword>
<protein>
    <recommendedName>
        <fullName evidence="4 10">Phosphate propanoyltransferase</fullName>
        <ecNumber evidence="3 10">2.3.1.222</ecNumber>
    </recommendedName>
</protein>
<dbReference type="NCBIfam" id="NF011652">
    <property type="entry name" value="PRK15070.1"/>
    <property type="match status" value="1"/>
</dbReference>
<accession>A0A1M6KAJ4</accession>
<dbReference type="OrthoDB" id="9784365at2"/>
<dbReference type="RefSeq" id="WP_143270502.1">
    <property type="nucleotide sequence ID" value="NZ_FRAI01000005.1"/>
</dbReference>
<dbReference type="GO" id="GO:0051144">
    <property type="term" value="P:1,2-propanediol catabolic process"/>
    <property type="evidence" value="ECO:0007669"/>
    <property type="project" value="UniProtKB-UniPathway"/>
</dbReference>
<name>A0A1M6KAJ4_9FIRM</name>
<reference evidence="12" key="1">
    <citation type="submission" date="2016-11" db="EMBL/GenBank/DDBJ databases">
        <authorList>
            <person name="Varghese N."/>
            <person name="Submissions S."/>
        </authorList>
    </citation>
    <scope>NUCLEOTIDE SEQUENCE [LARGE SCALE GENOMIC DNA]</scope>
    <source>
        <strain evidence="12">DSM 14826</strain>
    </source>
</reference>
<proteinExistence type="inferred from homology"/>
<dbReference type="PIRSF" id="PIRSF010130">
    <property type="entry name" value="PduL"/>
    <property type="match status" value="1"/>
</dbReference>
<dbReference type="UniPathway" id="UPA00621"/>
<comment type="similarity">
    <text evidence="2 10">Belongs to the PduL family.</text>
</comment>
<evidence type="ECO:0000256" key="2">
    <source>
        <dbReference type="ARBA" id="ARBA00007342"/>
    </source>
</evidence>
<comment type="pathway">
    <text evidence="10">Polyol metabolism; 1,2-propanediol degradation.</text>
</comment>
<keyword evidence="6" id="KW-0479">Metal-binding</keyword>
<sequence>MSKLIPVGVSNRHLHLSQEDIYTLYGQCYELKPLKELSQPGQYAAEETVTLQGPKGSIEKVRVLGPARKQTQVEISKTDSFILGIKPPVRDSGALANSSPITIIGPKGKVELKEGVILAQRHIHMHTTDAEELGLVDKQLVQVEVDGERGVIFKNVLVRVHESFALEFHIDTDEANAAGLANGDKVKIVG</sequence>
<evidence type="ECO:0000256" key="5">
    <source>
        <dbReference type="ARBA" id="ARBA00022679"/>
    </source>
</evidence>
<dbReference type="EC" id="2.3.1.222" evidence="3 10"/>
<evidence type="ECO:0000256" key="3">
    <source>
        <dbReference type="ARBA" id="ARBA00012206"/>
    </source>
</evidence>
<keyword evidence="12" id="KW-1185">Reference proteome</keyword>
<dbReference type="PANTHER" id="PTHR39453">
    <property type="entry name" value="PHOSPHATE PROPANOYLTRANSFERASE"/>
    <property type="match status" value="1"/>
</dbReference>
<dbReference type="EMBL" id="FRAI01000005">
    <property type="protein sequence ID" value="SHJ55962.1"/>
    <property type="molecule type" value="Genomic_DNA"/>
</dbReference>
<comment type="catalytic activity">
    <reaction evidence="9 10">
        <text>propanoyl-CoA + phosphate = propanoyl phosphate + CoA</text>
        <dbReference type="Rhea" id="RHEA:28046"/>
        <dbReference type="ChEBI" id="CHEBI:43474"/>
        <dbReference type="ChEBI" id="CHEBI:57287"/>
        <dbReference type="ChEBI" id="CHEBI:57392"/>
        <dbReference type="ChEBI" id="CHEBI:58933"/>
        <dbReference type="EC" id="2.3.1.222"/>
    </reaction>
</comment>
<evidence type="ECO:0000313" key="11">
    <source>
        <dbReference type="EMBL" id="SHJ55962.1"/>
    </source>
</evidence>
<dbReference type="GO" id="GO:0016747">
    <property type="term" value="F:acyltransferase activity, transferring groups other than amino-acyl groups"/>
    <property type="evidence" value="ECO:0007669"/>
    <property type="project" value="InterPro"/>
</dbReference>
<evidence type="ECO:0000256" key="7">
    <source>
        <dbReference type="ARBA" id="ARBA00022833"/>
    </source>
</evidence>
<evidence type="ECO:0000256" key="9">
    <source>
        <dbReference type="ARBA" id="ARBA00047589"/>
    </source>
</evidence>
<dbReference type="Pfam" id="PF06130">
    <property type="entry name" value="PTAC"/>
    <property type="match status" value="1"/>
</dbReference>
<evidence type="ECO:0000256" key="10">
    <source>
        <dbReference type="PIRNR" id="PIRNR010130"/>
    </source>
</evidence>
<evidence type="ECO:0000256" key="4">
    <source>
        <dbReference type="ARBA" id="ARBA00020837"/>
    </source>
</evidence>
<dbReference type="PANTHER" id="PTHR39453:SF1">
    <property type="entry name" value="PHOSPHATE PROPANOYLTRANSFERASE"/>
    <property type="match status" value="1"/>
</dbReference>
<keyword evidence="7" id="KW-0862">Zinc</keyword>